<dbReference type="PANTHER" id="PTHR30024">
    <property type="entry name" value="ALIPHATIC SULFONATES-BINDING PROTEIN-RELATED"/>
    <property type="match status" value="1"/>
</dbReference>
<dbReference type="Gene3D" id="3.40.190.10">
    <property type="entry name" value="Periplasmic binding protein-like II"/>
    <property type="match status" value="2"/>
</dbReference>
<dbReference type="EMBL" id="CP120374">
    <property type="protein sequence ID" value="WEX91140.1"/>
    <property type="molecule type" value="Genomic_DNA"/>
</dbReference>
<dbReference type="PANTHER" id="PTHR30024:SF47">
    <property type="entry name" value="TAURINE-BINDING PERIPLASMIC PROTEIN"/>
    <property type="match status" value="1"/>
</dbReference>
<dbReference type="Pfam" id="PF09084">
    <property type="entry name" value="NMT1"/>
    <property type="match status" value="1"/>
</dbReference>
<keyword evidence="3" id="KW-0732">Signal</keyword>
<organism evidence="5 6">
    <name type="scientific">Sinorhizobium garamanticum</name>
    <dbReference type="NCBI Taxonomy" id="680247"/>
    <lineage>
        <taxon>Bacteria</taxon>
        <taxon>Pseudomonadati</taxon>
        <taxon>Pseudomonadota</taxon>
        <taxon>Alphaproteobacteria</taxon>
        <taxon>Hyphomicrobiales</taxon>
        <taxon>Rhizobiaceae</taxon>
        <taxon>Sinorhizobium/Ensifer group</taxon>
        <taxon>Sinorhizobium</taxon>
    </lineage>
</organism>
<dbReference type="Proteomes" id="UP001229355">
    <property type="component" value="Chromosome 2"/>
</dbReference>
<dbReference type="InterPro" id="IPR015168">
    <property type="entry name" value="SsuA/THI5"/>
</dbReference>
<feature type="domain" description="SsuA/THI5-like" evidence="4">
    <location>
        <begin position="56"/>
        <end position="243"/>
    </location>
</feature>
<evidence type="ECO:0000256" key="2">
    <source>
        <dbReference type="ARBA" id="ARBA00010742"/>
    </source>
</evidence>
<evidence type="ECO:0000256" key="3">
    <source>
        <dbReference type="ARBA" id="ARBA00022729"/>
    </source>
</evidence>
<evidence type="ECO:0000313" key="6">
    <source>
        <dbReference type="Proteomes" id="UP001229355"/>
    </source>
</evidence>
<evidence type="ECO:0000259" key="4">
    <source>
        <dbReference type="Pfam" id="PF09084"/>
    </source>
</evidence>
<dbReference type="SUPFAM" id="SSF53850">
    <property type="entry name" value="Periplasmic binding protein-like II"/>
    <property type="match status" value="1"/>
</dbReference>
<gene>
    <name evidence="5" type="ORF">PZN02_004768</name>
</gene>
<name>A0ABY8DJP6_9HYPH</name>
<evidence type="ECO:0000313" key="5">
    <source>
        <dbReference type="EMBL" id="WEX91140.1"/>
    </source>
</evidence>
<comment type="similarity">
    <text evidence="2">Belongs to the bacterial solute-binding protein SsuA/TauA family.</text>
</comment>
<comment type="subcellular location">
    <subcellularLocation>
        <location evidence="1">Periplasm</location>
    </subcellularLocation>
</comment>
<keyword evidence="6" id="KW-1185">Reference proteome</keyword>
<dbReference type="RefSeq" id="WP_280663105.1">
    <property type="nucleotide sequence ID" value="NZ_CP120374.1"/>
</dbReference>
<accession>A0ABY8DJP6</accession>
<proteinExistence type="inferred from homology"/>
<reference evidence="5 6" key="1">
    <citation type="submission" date="2023-03" db="EMBL/GenBank/DDBJ databases">
        <authorList>
            <person name="Kaur S."/>
            <person name="Espinosa-Saiz D."/>
            <person name="Velazquez E."/>
            <person name="Menendez E."/>
            <person name="diCenzo G.C."/>
        </authorList>
    </citation>
    <scope>NUCLEOTIDE SEQUENCE [LARGE SCALE GENOMIC DNA]</scope>
    <source>
        <strain evidence="5 6">LMG 24692</strain>
    </source>
</reference>
<protein>
    <submittedName>
        <fullName evidence="5">ABC transporter substrate-binding protein</fullName>
    </submittedName>
</protein>
<sequence length="330" mass="36108">MTLWSRIAGAVVAGAVTVISLGGLETAAAQERVRVALGDVVSVETLAFLIALERAREKGLDYELTSFAEEELAIQAIVGGQADVGIGTPYSIIQKTKVPLRNIFQVSTLVFFPVVSTEYKTWKDLDGQPFTFHARGTATEAYGNVIAAREGIEFGQRSYVPGSENRVVAMLNGTIKATIVDLSNKNLLLKQAPDRFHVLPGIEEKVSDEILFANEKWIKDHSESATILTQELLTLWREMNADPTVVEKERAARKLLSDQPAEVLAEVDSYYKEGVEAGLWNPEGASEKIAKDDFVFYTSSGQLEGPAENLKIEEFWDFGPIKAAKAKIGG</sequence>
<evidence type="ECO:0000256" key="1">
    <source>
        <dbReference type="ARBA" id="ARBA00004418"/>
    </source>
</evidence>